<feature type="compositionally biased region" description="Polar residues" evidence="10">
    <location>
        <begin position="1743"/>
        <end position="1755"/>
    </location>
</feature>
<dbReference type="PANTHER" id="PTHR45740">
    <property type="entry name" value="POLY [ADP-RIBOSE] POLYMERASE"/>
    <property type="match status" value="1"/>
</dbReference>
<dbReference type="GO" id="GO:0005634">
    <property type="term" value="C:nucleus"/>
    <property type="evidence" value="ECO:0007669"/>
    <property type="project" value="UniProtKB-SubCell"/>
</dbReference>
<feature type="compositionally biased region" description="Basic and acidic residues" evidence="10">
    <location>
        <begin position="363"/>
        <end position="383"/>
    </location>
</feature>
<feature type="compositionally biased region" description="Basic and acidic residues" evidence="10">
    <location>
        <begin position="1179"/>
        <end position="1189"/>
    </location>
</feature>
<reference evidence="15" key="3">
    <citation type="submission" date="2023-05" db="EMBL/GenBank/DDBJ databases">
        <authorList>
            <person name="Smith C.H."/>
        </authorList>
    </citation>
    <scope>NUCLEOTIDE SEQUENCE</scope>
    <source>
        <strain evidence="15">CHS0354</strain>
        <tissue evidence="15">Mantle</tissue>
    </source>
</reference>
<feature type="compositionally biased region" description="Basic residues" evidence="10">
    <location>
        <begin position="1150"/>
        <end position="1159"/>
    </location>
</feature>
<comment type="caution">
    <text evidence="15">The sequence shown here is derived from an EMBL/GenBank/DDBJ whole genome shotgun (WGS) entry which is preliminary data.</text>
</comment>
<feature type="domain" description="C3H1-type" evidence="12">
    <location>
        <begin position="979"/>
        <end position="1001"/>
    </location>
</feature>
<dbReference type="EMBL" id="JAEAOA010001385">
    <property type="protein sequence ID" value="KAK3583836.1"/>
    <property type="molecule type" value="Genomic_DNA"/>
</dbReference>
<feature type="compositionally biased region" description="Basic and acidic residues" evidence="10">
    <location>
        <begin position="1120"/>
        <end position="1130"/>
    </location>
</feature>
<keyword evidence="16" id="KW-1185">Reference proteome</keyword>
<dbReference type="GO" id="GO:0016020">
    <property type="term" value="C:membrane"/>
    <property type="evidence" value="ECO:0007669"/>
    <property type="project" value="UniProtKB-SubCell"/>
</dbReference>
<comment type="subcellular location">
    <subcellularLocation>
        <location evidence="2">Membrane</location>
        <topology evidence="2">Multi-pass membrane protein</topology>
    </subcellularLocation>
    <subcellularLocation>
        <location evidence="1">Nucleus</location>
    </subcellularLocation>
</comment>
<evidence type="ECO:0000256" key="11">
    <source>
        <dbReference type="SAM" id="Phobius"/>
    </source>
</evidence>
<feature type="region of interest" description="Disordered" evidence="10">
    <location>
        <begin position="1"/>
        <end position="48"/>
    </location>
</feature>
<dbReference type="Proteomes" id="UP001195483">
    <property type="component" value="Unassembled WGS sequence"/>
</dbReference>
<comment type="similarity">
    <text evidence="8">Belongs to the ARTD/PARP family.</text>
</comment>
<evidence type="ECO:0000313" key="15">
    <source>
        <dbReference type="EMBL" id="KAK3583836.1"/>
    </source>
</evidence>
<feature type="region of interest" description="Disordered" evidence="10">
    <location>
        <begin position="1219"/>
        <end position="1275"/>
    </location>
</feature>
<evidence type="ECO:0000256" key="6">
    <source>
        <dbReference type="ARBA" id="ARBA00023136"/>
    </source>
</evidence>
<evidence type="ECO:0000313" key="16">
    <source>
        <dbReference type="Proteomes" id="UP001195483"/>
    </source>
</evidence>
<dbReference type="PROSITE" id="PS50918">
    <property type="entry name" value="WWE"/>
    <property type="match status" value="1"/>
</dbReference>
<feature type="domain" description="C3H1-type" evidence="12">
    <location>
        <begin position="1279"/>
        <end position="1305"/>
    </location>
</feature>
<dbReference type="PROSITE" id="PS51059">
    <property type="entry name" value="PARP_CATALYTIC"/>
    <property type="match status" value="1"/>
</dbReference>
<accession>A0AAE0S1V4</accession>
<feature type="compositionally biased region" description="Basic and acidic residues" evidence="10">
    <location>
        <begin position="750"/>
        <end position="761"/>
    </location>
</feature>
<keyword evidence="7" id="KW-0539">Nucleus</keyword>
<dbReference type="GO" id="GO:0003950">
    <property type="term" value="F:NAD+ poly-ADP-ribosyltransferase activity"/>
    <property type="evidence" value="ECO:0007669"/>
    <property type="project" value="InterPro"/>
</dbReference>
<feature type="compositionally biased region" description="Basic and acidic residues" evidence="10">
    <location>
        <begin position="30"/>
        <end position="41"/>
    </location>
</feature>
<dbReference type="Gene3D" id="3.30.720.50">
    <property type="match status" value="1"/>
</dbReference>
<keyword evidence="9" id="KW-0863">Zinc-finger</keyword>
<feature type="compositionally biased region" description="Basic and acidic residues" evidence="10">
    <location>
        <begin position="413"/>
        <end position="433"/>
    </location>
</feature>
<evidence type="ECO:0000256" key="2">
    <source>
        <dbReference type="ARBA" id="ARBA00004141"/>
    </source>
</evidence>
<feature type="compositionally biased region" description="Basic and acidic residues" evidence="10">
    <location>
        <begin position="1160"/>
        <end position="1169"/>
    </location>
</feature>
<organism evidence="15 16">
    <name type="scientific">Potamilus streckersoni</name>
    <dbReference type="NCBI Taxonomy" id="2493646"/>
    <lineage>
        <taxon>Eukaryota</taxon>
        <taxon>Metazoa</taxon>
        <taxon>Spiralia</taxon>
        <taxon>Lophotrochozoa</taxon>
        <taxon>Mollusca</taxon>
        <taxon>Bivalvia</taxon>
        <taxon>Autobranchia</taxon>
        <taxon>Heteroconchia</taxon>
        <taxon>Palaeoheterodonta</taxon>
        <taxon>Unionida</taxon>
        <taxon>Unionoidea</taxon>
        <taxon>Unionidae</taxon>
        <taxon>Ambleminae</taxon>
        <taxon>Lampsilini</taxon>
        <taxon>Potamilus</taxon>
    </lineage>
</organism>
<dbReference type="InterPro" id="IPR012317">
    <property type="entry name" value="Poly(ADP-ribose)pol_cat_dom"/>
</dbReference>
<dbReference type="Gene3D" id="6.10.110.10">
    <property type="match status" value="1"/>
</dbReference>
<evidence type="ECO:0000256" key="8">
    <source>
        <dbReference type="ARBA" id="ARBA00024347"/>
    </source>
</evidence>
<gene>
    <name evidence="15" type="ORF">CHS0354_022881</name>
</gene>
<dbReference type="Pfam" id="PF06140">
    <property type="entry name" value="Ifi-6-16"/>
    <property type="match status" value="1"/>
</dbReference>
<feature type="transmembrane region" description="Helical" evidence="11">
    <location>
        <begin position="442"/>
        <end position="467"/>
    </location>
</feature>
<comment type="similarity">
    <text evidence="3">Belongs to the IFI6/IFI27 family.</text>
</comment>
<feature type="zinc finger region" description="C3H1-type" evidence="9">
    <location>
        <begin position="1279"/>
        <end position="1305"/>
    </location>
</feature>
<dbReference type="Gene3D" id="3.90.228.10">
    <property type="match status" value="2"/>
</dbReference>
<feature type="region of interest" description="Disordered" evidence="10">
    <location>
        <begin position="1728"/>
        <end position="1755"/>
    </location>
</feature>
<dbReference type="InterPro" id="IPR009311">
    <property type="entry name" value="IFI6/IFI27-like"/>
</dbReference>
<feature type="domain" description="WWE" evidence="13">
    <location>
        <begin position="1394"/>
        <end position="1476"/>
    </location>
</feature>
<evidence type="ECO:0000256" key="4">
    <source>
        <dbReference type="ARBA" id="ARBA00022692"/>
    </source>
</evidence>
<name>A0AAE0S1V4_9BIVA</name>
<dbReference type="GO" id="GO:1990404">
    <property type="term" value="F:NAD+-protein mono-ADP-ribosyltransferase activity"/>
    <property type="evidence" value="ECO:0007669"/>
    <property type="project" value="TreeGrafter"/>
</dbReference>
<feature type="compositionally biased region" description="Polar residues" evidence="10">
    <location>
        <begin position="1106"/>
        <end position="1115"/>
    </location>
</feature>
<proteinExistence type="inferred from homology"/>
<dbReference type="InterPro" id="IPR037197">
    <property type="entry name" value="WWE_dom_sf"/>
</dbReference>
<feature type="compositionally biased region" description="Basic residues" evidence="10">
    <location>
        <begin position="635"/>
        <end position="651"/>
    </location>
</feature>
<dbReference type="InterPro" id="IPR000571">
    <property type="entry name" value="Znf_CCCH"/>
</dbReference>
<dbReference type="Gene3D" id="4.10.1000.10">
    <property type="entry name" value="Zinc finger, CCCH-type"/>
    <property type="match status" value="1"/>
</dbReference>
<evidence type="ECO:0000256" key="5">
    <source>
        <dbReference type="ARBA" id="ARBA00022989"/>
    </source>
</evidence>
<evidence type="ECO:0000256" key="3">
    <source>
        <dbReference type="ARBA" id="ARBA00007262"/>
    </source>
</evidence>
<feature type="compositionally biased region" description="Basic and acidic residues" evidence="10">
    <location>
        <begin position="397"/>
        <end position="406"/>
    </location>
</feature>
<dbReference type="Pfam" id="PF02825">
    <property type="entry name" value="WWE"/>
    <property type="match status" value="1"/>
</dbReference>
<evidence type="ECO:0000256" key="1">
    <source>
        <dbReference type="ARBA" id="ARBA00004123"/>
    </source>
</evidence>
<feature type="compositionally biased region" description="Basic residues" evidence="10">
    <location>
        <begin position="740"/>
        <end position="749"/>
    </location>
</feature>
<dbReference type="PANTHER" id="PTHR45740:SF4">
    <property type="entry name" value="PROTEIN MONO-ADP-RIBOSYLTRANSFERASE PARP11"/>
    <property type="match status" value="1"/>
</dbReference>
<dbReference type="SUPFAM" id="SSF56399">
    <property type="entry name" value="ADP-ribosylation"/>
    <property type="match status" value="2"/>
</dbReference>
<feature type="compositionally biased region" description="Basic residues" evidence="10">
    <location>
        <begin position="699"/>
        <end position="708"/>
    </location>
</feature>
<dbReference type="SUPFAM" id="SSF117839">
    <property type="entry name" value="WWE domain"/>
    <property type="match status" value="1"/>
</dbReference>
<evidence type="ECO:0000256" key="9">
    <source>
        <dbReference type="PROSITE-ProRule" id="PRU00723"/>
    </source>
</evidence>
<evidence type="ECO:0008006" key="17">
    <source>
        <dbReference type="Google" id="ProtNLM"/>
    </source>
</evidence>
<feature type="domain" description="PARP catalytic" evidence="14">
    <location>
        <begin position="1505"/>
        <end position="1730"/>
    </location>
</feature>
<feature type="region of interest" description="Disordered" evidence="10">
    <location>
        <begin position="1106"/>
        <end position="1189"/>
    </location>
</feature>
<feature type="compositionally biased region" description="Basic and acidic residues" evidence="10">
    <location>
        <begin position="727"/>
        <end position="739"/>
    </location>
</feature>
<feature type="region of interest" description="Disordered" evidence="10">
    <location>
        <begin position="628"/>
        <end position="796"/>
    </location>
</feature>
<feature type="compositionally biased region" description="Acidic residues" evidence="10">
    <location>
        <begin position="308"/>
        <end position="318"/>
    </location>
</feature>
<dbReference type="SMART" id="SM00356">
    <property type="entry name" value="ZnF_C3H1"/>
    <property type="match status" value="3"/>
</dbReference>
<reference evidence="15" key="1">
    <citation type="journal article" date="2021" name="Genome Biol. Evol.">
        <title>A High-Quality Reference Genome for a Parasitic Bivalve with Doubly Uniparental Inheritance (Bivalvia: Unionida).</title>
        <authorList>
            <person name="Smith C.H."/>
        </authorList>
    </citation>
    <scope>NUCLEOTIDE SEQUENCE</scope>
    <source>
        <strain evidence="15">CHS0354</strain>
    </source>
</reference>
<evidence type="ECO:0000259" key="14">
    <source>
        <dbReference type="PROSITE" id="PS51059"/>
    </source>
</evidence>
<keyword evidence="6 11" id="KW-0472">Membrane</keyword>
<feature type="compositionally biased region" description="Basic and acidic residues" evidence="10">
    <location>
        <begin position="688"/>
        <end position="698"/>
    </location>
</feature>
<feature type="zinc finger region" description="C3H1-type" evidence="9">
    <location>
        <begin position="979"/>
        <end position="1001"/>
    </location>
</feature>
<dbReference type="InterPro" id="IPR051712">
    <property type="entry name" value="ARTD-AVP"/>
</dbReference>
<dbReference type="Pfam" id="PF00644">
    <property type="entry name" value="PARP"/>
    <property type="match status" value="2"/>
</dbReference>
<feature type="region of interest" description="Disordered" evidence="10">
    <location>
        <begin position="285"/>
        <end position="433"/>
    </location>
</feature>
<evidence type="ECO:0000259" key="12">
    <source>
        <dbReference type="PROSITE" id="PS50103"/>
    </source>
</evidence>
<dbReference type="CDD" id="cd01439">
    <property type="entry name" value="TCCD_inducible_PARP_like"/>
    <property type="match status" value="1"/>
</dbReference>
<protein>
    <recommendedName>
        <fullName evidence="17">Poly [ADP-ribose] polymerase</fullName>
    </recommendedName>
</protein>
<dbReference type="InterPro" id="IPR038213">
    <property type="entry name" value="IFI6/IFI27-like_sf"/>
</dbReference>
<reference evidence="15" key="2">
    <citation type="journal article" date="2021" name="Genome Biol. Evol.">
        <title>Developing a high-quality reference genome for a parasitic bivalve with doubly uniparental inheritance (Bivalvia: Unionida).</title>
        <authorList>
            <person name="Smith C.H."/>
        </authorList>
    </citation>
    <scope>NUCLEOTIDE SEQUENCE</scope>
    <source>
        <strain evidence="15">CHS0354</strain>
        <tissue evidence="15">Mantle</tissue>
    </source>
</reference>
<keyword evidence="4 11" id="KW-0812">Transmembrane</keyword>
<evidence type="ECO:0000256" key="7">
    <source>
        <dbReference type="ARBA" id="ARBA00023242"/>
    </source>
</evidence>
<sequence>MADNASPETPPSAVEDIHKSCPVDESGNEPGHDDDSPRGEQDTDFPPFPLNCDGIPVNWSQEPCLQQEQYILVELRPGLPEYDKIVEEFSRMNIRVTRIERLQNKGHLERFMAEVEEMKKDRGNDSNPNIRYLYHGTSLEKQRLCENGLDQSSSTKDNLGPDLYLSTKPLKCIHYAKQRNQTDISMILKCRVILDDDKGTPEEYVVHEDRWVMVEYLISIEVDDGNAELIAKEAEHDAPDYEHSDREQAAAVETVVAEKAGHDAPDDEHPERDEAACGETVVAEKAGHDAPDDEHPERDEAAGGESVITEEVENDTTDDDHTEREESSNGETAVITEEVENDTTDDDHTAREESSNGETVITEEVRYDAPNEEHSERNGDSDGKIVITEEVGYDASNEEHSEREDASDGETADDSKSAGHDAPDDEHRERDKGTSKERWRTLVIFIIVWSFGYIITPYIIRLVLWVLGFTAQGVVKGSIAAKWHSFIGVTSGSWFAVAQSTAATGIVSEWTRIIGAGQTGFLPQHGGVDLVSFQEIRFDNKGSNQDQGVRIIQDQRGSGHFDMTDGNNHGNMGRNPLGHQHSFLGMRPHLFHQNSLPVMPPHFGSQNSLLGMPPHLSYSAQCNLNFDQNQQTGREKRKVSVKTNVSRRKKRQDGETQSHDFSAYRPQSVPGEDEIHRGKKLSGQTKGSADHRSIDRSCGRKRGQHGRRGGSTDKHIDTGIIRSSNVDAHDPVETRTERKPQKRRQRRREKTYDRSYEKVIEKAIGASPPTARDATVSDTDDSTSSSSTFQNERLSQSKKTVDVLLSKFKDLGDQIAKLKVSKSDLQIDLPPYSSKSTHSSKLKSHDFKTSLGSLKEEKKLPKERAQVQDIQMDIGIWDESLYRETTEPPGEKEVFRYLIKVVGGPTSVKNIAGTKLFPKDFDILSWFHDHRRRFILFENKGKNDQFIVPFYKEATFCLDYNNIGMYDICNQLSCPHAHICKDFVGGSCRQGQKCRFSHNFYDRANFNLISKLGLDVFSNEEIRLIYSQRYPRVCGYHTPTRRCHLSACAYLHICKRNLLGRCDREFDCPLGHTFETDHNKYVIKAYHLSNMKEPLVKKIIFIGPSTSKGNIQQKGRSTHGSRESINEERNMSPNRLNKIAKSRINFQKEQKRKPQSRHKANNDGREHSRSSSSPSPMRFSKDHIGNDDIFKRDLMTNKTQEEAMPLPMKGNFQVEEMQMEEKSTVISPDPGRASHLEPKVVNKNPYIGGAKPKEPRPRHRSSNEEETTSQDSVLETNAAQSTPICDLYLVNKCKSATCKFHHHDSIKLPYIWQIPMFNSWLTLDKLKMIEVERAYCDKASTYQTMVIYGGSNYNATLEFHMPDSLTAVAVKDGGSAKFKIETSVRRLSTRSYAEGTKPSSKDSFKTQWRWFYMDAFGIWCLMEPELLQFTLEQKFTRKCQDMYLFCHDNYQFKYSIDFKNMKQINIETGKERKILRRPLFVSAEDVEFKHYPEKISIPSGVATPLPAGWVPWDLAHAFELVELKRDSVEFQKVESSFFASLPTHEFHIMYICRVQNMELWMAYDGQKKSMKVSLERSGQTKEVDERNLFHGTDTLDTVQGICTNCFDFRVCGKHGTVYGKGSYFARDAKYSHSYTNSSNTAAVRYMFLAKVLVGEYTTGCPNYTRPPEKPGATAHQLFDSCVNNVDNPSIFVVFDLNQCYPEYLICYKEMAEFPFKEATIAKPNQTYTPSQVTKVQPPLPDQSAPQPSSKISDTSSIQTVYQRQCHEIDDIKFKDNHARYSIKDTFYQRQDHEINDTEFKDNNARYSIRDANTTQEICCIQ</sequence>
<feature type="compositionally biased region" description="Basic and acidic residues" evidence="10">
    <location>
        <begin position="285"/>
        <end position="301"/>
    </location>
</feature>
<dbReference type="PROSITE" id="PS50103">
    <property type="entry name" value="ZF_C3H1"/>
    <property type="match status" value="2"/>
</dbReference>
<dbReference type="InterPro" id="IPR004170">
    <property type="entry name" value="WWE_dom"/>
</dbReference>
<keyword evidence="9" id="KW-0862">Zinc</keyword>
<dbReference type="GO" id="GO:0008270">
    <property type="term" value="F:zinc ion binding"/>
    <property type="evidence" value="ECO:0007669"/>
    <property type="project" value="UniProtKB-KW"/>
</dbReference>
<evidence type="ECO:0000256" key="10">
    <source>
        <dbReference type="SAM" id="MobiDB-lite"/>
    </source>
</evidence>
<keyword evidence="9" id="KW-0479">Metal-binding</keyword>
<keyword evidence="5 11" id="KW-1133">Transmembrane helix</keyword>
<evidence type="ECO:0000259" key="13">
    <source>
        <dbReference type="PROSITE" id="PS50918"/>
    </source>
</evidence>